<evidence type="ECO:0000313" key="2">
    <source>
        <dbReference type="Proteomes" id="UP000011518"/>
    </source>
</evidence>
<keyword evidence="2" id="KW-1185">Reference proteome</keyword>
<name>L9KQI6_TUPCH</name>
<evidence type="ECO:0000313" key="1">
    <source>
        <dbReference type="EMBL" id="ELW65215.1"/>
    </source>
</evidence>
<proteinExistence type="predicted"/>
<reference evidence="2" key="2">
    <citation type="journal article" date="2013" name="Nat. Commun.">
        <title>Genome of the Chinese tree shrew.</title>
        <authorList>
            <person name="Fan Y."/>
            <person name="Huang Z.Y."/>
            <person name="Cao C.C."/>
            <person name="Chen C.S."/>
            <person name="Chen Y.X."/>
            <person name="Fan D.D."/>
            <person name="He J."/>
            <person name="Hou H.L."/>
            <person name="Hu L."/>
            <person name="Hu X.T."/>
            <person name="Jiang X.T."/>
            <person name="Lai R."/>
            <person name="Lang Y.S."/>
            <person name="Liang B."/>
            <person name="Liao S.G."/>
            <person name="Mu D."/>
            <person name="Ma Y.Y."/>
            <person name="Niu Y.Y."/>
            <person name="Sun X.Q."/>
            <person name="Xia J.Q."/>
            <person name="Xiao J."/>
            <person name="Xiong Z.Q."/>
            <person name="Xu L."/>
            <person name="Yang L."/>
            <person name="Zhang Y."/>
            <person name="Zhao W."/>
            <person name="Zhao X.D."/>
            <person name="Zheng Y.T."/>
            <person name="Zhou J.M."/>
            <person name="Zhu Y.B."/>
            <person name="Zhang G.J."/>
            <person name="Wang J."/>
            <person name="Yao Y.G."/>
        </authorList>
    </citation>
    <scope>NUCLEOTIDE SEQUENCE [LARGE SCALE GENOMIC DNA]</scope>
</reference>
<organism evidence="1 2">
    <name type="scientific">Tupaia chinensis</name>
    <name type="common">Chinese tree shrew</name>
    <name type="synonym">Tupaia belangeri chinensis</name>
    <dbReference type="NCBI Taxonomy" id="246437"/>
    <lineage>
        <taxon>Eukaryota</taxon>
        <taxon>Metazoa</taxon>
        <taxon>Chordata</taxon>
        <taxon>Craniata</taxon>
        <taxon>Vertebrata</taxon>
        <taxon>Euteleostomi</taxon>
        <taxon>Mammalia</taxon>
        <taxon>Eutheria</taxon>
        <taxon>Euarchontoglires</taxon>
        <taxon>Scandentia</taxon>
        <taxon>Tupaiidae</taxon>
        <taxon>Tupaia</taxon>
    </lineage>
</organism>
<gene>
    <name evidence="1" type="ORF">TREES_T100009778</name>
</gene>
<protein>
    <submittedName>
        <fullName evidence="1">Uncharacterized protein</fullName>
    </submittedName>
</protein>
<dbReference type="EMBL" id="KB320699">
    <property type="protein sequence ID" value="ELW65215.1"/>
    <property type="molecule type" value="Genomic_DNA"/>
</dbReference>
<accession>L9KQI6</accession>
<dbReference type="InParanoid" id="L9KQI6"/>
<dbReference type="AlphaFoldDB" id="L9KQI6"/>
<reference evidence="2" key="1">
    <citation type="submission" date="2012-07" db="EMBL/GenBank/DDBJ databases">
        <title>Genome of the Chinese tree shrew, a rising model animal genetically related to primates.</title>
        <authorList>
            <person name="Zhang G."/>
            <person name="Fan Y."/>
            <person name="Yao Y."/>
            <person name="Huang Z."/>
        </authorList>
    </citation>
    <scope>NUCLEOTIDE SEQUENCE [LARGE SCALE GENOMIC DNA]</scope>
</reference>
<dbReference type="Proteomes" id="UP000011518">
    <property type="component" value="Unassembled WGS sequence"/>
</dbReference>
<sequence length="86" mass="9336">MNIFEEKNVTCKRVRLMLAGVSVRTAHGLCSISRPALQWISTVCTNNNCSSFLSCKYLLQTSPVMEPTGLPPGSGRVVHTDPCKPG</sequence>